<dbReference type="SUPFAM" id="SSF52540">
    <property type="entry name" value="P-loop containing nucleoside triphosphate hydrolases"/>
    <property type="match status" value="1"/>
</dbReference>
<dbReference type="InterPro" id="IPR039657">
    <property type="entry name" value="Dimethylallyltransferase"/>
</dbReference>
<evidence type="ECO:0000256" key="6">
    <source>
        <dbReference type="ARBA" id="ARBA00022946"/>
    </source>
</evidence>
<organism evidence="11 12">
    <name type="scientific">Artemisia annua</name>
    <name type="common">Sweet wormwood</name>
    <dbReference type="NCBI Taxonomy" id="35608"/>
    <lineage>
        <taxon>Eukaryota</taxon>
        <taxon>Viridiplantae</taxon>
        <taxon>Streptophyta</taxon>
        <taxon>Embryophyta</taxon>
        <taxon>Tracheophyta</taxon>
        <taxon>Spermatophyta</taxon>
        <taxon>Magnoliopsida</taxon>
        <taxon>eudicotyledons</taxon>
        <taxon>Gunneridae</taxon>
        <taxon>Pentapetalae</taxon>
        <taxon>asterids</taxon>
        <taxon>campanulids</taxon>
        <taxon>Asterales</taxon>
        <taxon>Asteraceae</taxon>
        <taxon>Asteroideae</taxon>
        <taxon>Anthemideae</taxon>
        <taxon>Artemisiinae</taxon>
        <taxon>Artemisia</taxon>
    </lineage>
</organism>
<comment type="catalytic activity">
    <reaction evidence="7">
        <text>dimethylallyl diphosphate + ATP = N(6)-(dimethylallyl)adenosine 5'-triphosphate + diphosphate</text>
        <dbReference type="Rhea" id="RHEA:36331"/>
        <dbReference type="ChEBI" id="CHEBI:30616"/>
        <dbReference type="ChEBI" id="CHEBI:33019"/>
        <dbReference type="ChEBI" id="CHEBI:57623"/>
        <dbReference type="ChEBI" id="CHEBI:73532"/>
        <dbReference type="EC" id="2.5.1.112"/>
    </reaction>
</comment>
<comment type="function">
    <text evidence="9">Involved in cytokinin biosynthesis. Catalyzes the transfer of an isopentenyl group from dimethylallyl diphosphate (DMAPP) to ATP and ADP.</text>
</comment>
<dbReference type="Pfam" id="PF01715">
    <property type="entry name" value="IPPT"/>
    <property type="match status" value="2"/>
</dbReference>
<comment type="catalytic activity">
    <reaction evidence="8">
        <text>dimethylallyl diphosphate + ADP = N(6)-(dimethylallyl)adenosine 5'-diphosphate + diphosphate</text>
        <dbReference type="Rhea" id="RHEA:36327"/>
        <dbReference type="ChEBI" id="CHEBI:33019"/>
        <dbReference type="ChEBI" id="CHEBI:57623"/>
        <dbReference type="ChEBI" id="CHEBI:73533"/>
        <dbReference type="ChEBI" id="CHEBI:456216"/>
        <dbReference type="EC" id="2.5.1.112"/>
    </reaction>
</comment>
<dbReference type="STRING" id="35608.A0A2U1KGG4"/>
<evidence type="ECO:0000256" key="8">
    <source>
        <dbReference type="ARBA" id="ARBA00052386"/>
    </source>
</evidence>
<dbReference type="GO" id="GO:0005524">
    <property type="term" value="F:ATP binding"/>
    <property type="evidence" value="ECO:0007669"/>
    <property type="project" value="UniProtKB-KW"/>
</dbReference>
<dbReference type="EC" id="2.5.1.112" evidence="10"/>
<dbReference type="GO" id="GO:0005739">
    <property type="term" value="C:mitochondrion"/>
    <property type="evidence" value="ECO:0007669"/>
    <property type="project" value="TreeGrafter"/>
</dbReference>
<comment type="similarity">
    <text evidence="1">Belongs to the IPP transferase family.</text>
</comment>
<dbReference type="EMBL" id="PKPP01019330">
    <property type="protein sequence ID" value="PWA35811.1"/>
    <property type="molecule type" value="Genomic_DNA"/>
</dbReference>
<dbReference type="Gene3D" id="1.10.287.890">
    <property type="entry name" value="Crystal structure of tRNA isopentenylpyrophosphate transferase (bh2366) domain"/>
    <property type="match status" value="1"/>
</dbReference>
<dbReference type="PANTHER" id="PTHR11088">
    <property type="entry name" value="TRNA DIMETHYLALLYLTRANSFERASE"/>
    <property type="match status" value="1"/>
</dbReference>
<evidence type="ECO:0000313" key="11">
    <source>
        <dbReference type="EMBL" id="PWA35811.1"/>
    </source>
</evidence>
<keyword evidence="4" id="KW-0547">Nucleotide-binding</keyword>
<evidence type="ECO:0000256" key="3">
    <source>
        <dbReference type="ARBA" id="ARBA00022712"/>
    </source>
</evidence>
<keyword evidence="12" id="KW-1185">Reference proteome</keyword>
<gene>
    <name evidence="11" type="ORF">CTI12_AA605680</name>
</gene>
<keyword evidence="5" id="KW-0067">ATP-binding</keyword>
<dbReference type="GO" id="GO:0006400">
    <property type="term" value="P:tRNA modification"/>
    <property type="evidence" value="ECO:0007669"/>
    <property type="project" value="TreeGrafter"/>
</dbReference>
<keyword evidence="3" id="KW-0203">Cytokinin biosynthesis</keyword>
<evidence type="ECO:0000256" key="9">
    <source>
        <dbReference type="ARBA" id="ARBA00055191"/>
    </source>
</evidence>
<accession>A0A2U1KGG4</accession>
<dbReference type="GO" id="GO:0052622">
    <property type="term" value="F:ATP/ADP dimethylallyltransferase activity"/>
    <property type="evidence" value="ECO:0007669"/>
    <property type="project" value="UniProtKB-EC"/>
</dbReference>
<dbReference type="OrthoDB" id="775260at2759"/>
<keyword evidence="2 11" id="KW-0808">Transferase</keyword>
<reference evidence="11 12" key="1">
    <citation type="journal article" date="2018" name="Mol. Plant">
        <title>The genome of Artemisia annua provides insight into the evolution of Asteraceae family and artemisinin biosynthesis.</title>
        <authorList>
            <person name="Shen Q."/>
            <person name="Zhang L."/>
            <person name="Liao Z."/>
            <person name="Wang S."/>
            <person name="Yan T."/>
            <person name="Shi P."/>
            <person name="Liu M."/>
            <person name="Fu X."/>
            <person name="Pan Q."/>
            <person name="Wang Y."/>
            <person name="Lv Z."/>
            <person name="Lu X."/>
            <person name="Zhang F."/>
            <person name="Jiang W."/>
            <person name="Ma Y."/>
            <person name="Chen M."/>
            <person name="Hao X."/>
            <person name="Li L."/>
            <person name="Tang Y."/>
            <person name="Lv G."/>
            <person name="Zhou Y."/>
            <person name="Sun X."/>
            <person name="Brodelius P.E."/>
            <person name="Rose J.K.C."/>
            <person name="Tang K."/>
        </authorList>
    </citation>
    <scope>NUCLEOTIDE SEQUENCE [LARGE SCALE GENOMIC DNA]</scope>
    <source>
        <strain evidence="12">cv. Huhao1</strain>
        <tissue evidence="11">Leaf</tissue>
    </source>
</reference>
<dbReference type="Gene3D" id="3.40.50.300">
    <property type="entry name" value="P-loop containing nucleotide triphosphate hydrolases"/>
    <property type="match status" value="2"/>
</dbReference>
<dbReference type="Proteomes" id="UP000245207">
    <property type="component" value="Unassembled WGS sequence"/>
</dbReference>
<sequence length="387" mass="44390">MEYRVHKKHVVFIMGATSTGKSRLSVDIATKYSGEIINCDKMQVYKGLDIVTNKITESEMKGVPHHLLGEIQPDVNFTAQDFCYHALAVIRKVARSGRLPVIVGGSNSFIEALVDDPILGFQSKYECCFLWLDVSLPILYSYAERRVDQMLDSGLLNEVRNIFDPKADYTRGIRKSIGVPELDEYLRVETKVDHKTAQRLLDAAISNIKSNTCKLIVSQLLKIYRLKKELGWPINRIDATIVFEKQGNEAEDAWEDYVLQPCFKIVGNFLNGSKKWASSSTKKRMVFIWVDPIIKRVRHPFNKRYTSTLAISNIKSNTCKLIVSQLLKIYRLKKELGWPINRIDATIVFEKQGNEVEDAWEDYVLQPCFKIVGNFLNGSKKFVQYIY</sequence>
<evidence type="ECO:0000313" key="12">
    <source>
        <dbReference type="Proteomes" id="UP000245207"/>
    </source>
</evidence>
<evidence type="ECO:0000256" key="7">
    <source>
        <dbReference type="ARBA" id="ARBA00051744"/>
    </source>
</evidence>
<evidence type="ECO:0000256" key="5">
    <source>
        <dbReference type="ARBA" id="ARBA00022840"/>
    </source>
</evidence>
<dbReference type="AlphaFoldDB" id="A0A2U1KGG4"/>
<evidence type="ECO:0000256" key="1">
    <source>
        <dbReference type="ARBA" id="ARBA00005842"/>
    </source>
</evidence>
<keyword evidence="6" id="KW-0809">Transit peptide</keyword>
<comment type="caution">
    <text evidence="11">The sequence shown here is derived from an EMBL/GenBank/DDBJ whole genome shotgun (WGS) entry which is preliminary data.</text>
</comment>
<evidence type="ECO:0000256" key="2">
    <source>
        <dbReference type="ARBA" id="ARBA00022679"/>
    </source>
</evidence>
<name>A0A2U1KGG4_ARTAN</name>
<dbReference type="GO" id="GO:0009824">
    <property type="term" value="F:AMP dimethylallyltransferase activity"/>
    <property type="evidence" value="ECO:0007669"/>
    <property type="project" value="UniProtKB-ARBA"/>
</dbReference>
<dbReference type="FunFam" id="1.10.287.890:FF:000002">
    <property type="entry name" value="Adenylate isopentenyltransferase 5, chloroplastic"/>
    <property type="match status" value="1"/>
</dbReference>
<protein>
    <recommendedName>
        <fullName evidence="10">adenylate dimethylallyltransferase (ADP/ATP-dependent)</fullName>
        <ecNumber evidence="10">2.5.1.112</ecNumber>
    </recommendedName>
</protein>
<dbReference type="PANTHER" id="PTHR11088:SF59">
    <property type="entry name" value="ADENYLATE ISOPENTENYLTRANSFERASE"/>
    <property type="match status" value="1"/>
</dbReference>
<dbReference type="InterPro" id="IPR027417">
    <property type="entry name" value="P-loop_NTPase"/>
</dbReference>
<evidence type="ECO:0000256" key="4">
    <source>
        <dbReference type="ARBA" id="ARBA00022741"/>
    </source>
</evidence>
<dbReference type="GO" id="GO:0009691">
    <property type="term" value="P:cytokinin biosynthetic process"/>
    <property type="evidence" value="ECO:0007669"/>
    <property type="project" value="UniProtKB-KW"/>
</dbReference>
<proteinExistence type="inferred from homology"/>
<evidence type="ECO:0000256" key="10">
    <source>
        <dbReference type="ARBA" id="ARBA00066838"/>
    </source>
</evidence>
<dbReference type="GO" id="GO:0052381">
    <property type="term" value="F:tRNA dimethylallyltransferase activity"/>
    <property type="evidence" value="ECO:0007669"/>
    <property type="project" value="TreeGrafter"/>
</dbReference>